<feature type="transmembrane region" description="Helical" evidence="5">
    <location>
        <begin position="94"/>
        <end position="118"/>
    </location>
</feature>
<evidence type="ECO:0000256" key="3">
    <source>
        <dbReference type="ARBA" id="ARBA00022989"/>
    </source>
</evidence>
<dbReference type="PANTHER" id="PTHR30249">
    <property type="entry name" value="PUTATIVE SEROTONIN TRANSPORTER"/>
    <property type="match status" value="1"/>
</dbReference>
<dbReference type="RefSeq" id="WP_212692275.1">
    <property type="nucleotide sequence ID" value="NZ_CP058561.1"/>
</dbReference>
<keyword evidence="4 5" id="KW-0472">Membrane</keyword>
<evidence type="ECO:0000256" key="1">
    <source>
        <dbReference type="ARBA" id="ARBA00004141"/>
    </source>
</evidence>
<accession>A0A8J8M7W4</accession>
<sequence>MMEDFFNNPSFGILISIVMFEIGLYINKKTKLALMHPLLISIGLIIGVLLIFDIPLESYSKGGDMISYFLGPATVILAVPLYKQFHLFKENTKPILIGIVVGVLTTITSVFALCKVFAYEDQLFYTLIPKSITTPIGIEVSSTIGGIPAITVVAIVLTGITGAIIAPLVMKFFRINDEVAIGIAIGTSSHAVGTSKAMEMGEIQGAMSGLSIGLAGIITVLFSSLFVRILELFM</sequence>
<dbReference type="EMBL" id="CP058561">
    <property type="protein sequence ID" value="QUH27996.1"/>
    <property type="molecule type" value="Genomic_DNA"/>
</dbReference>
<dbReference type="Proteomes" id="UP000677305">
    <property type="component" value="Chromosome"/>
</dbReference>
<dbReference type="PANTHER" id="PTHR30249:SF0">
    <property type="entry name" value="PLASTIDAL GLYCOLATE_GLYCERATE TRANSLOCATOR 1, CHLOROPLASTIC"/>
    <property type="match status" value="1"/>
</dbReference>
<dbReference type="InterPro" id="IPR007300">
    <property type="entry name" value="CidB/LrgB"/>
</dbReference>
<protein>
    <submittedName>
        <fullName evidence="6">LrgB family protein</fullName>
    </submittedName>
</protein>
<evidence type="ECO:0000313" key="7">
    <source>
        <dbReference type="Proteomes" id="UP000677305"/>
    </source>
</evidence>
<evidence type="ECO:0000256" key="5">
    <source>
        <dbReference type="SAM" id="Phobius"/>
    </source>
</evidence>
<evidence type="ECO:0000256" key="4">
    <source>
        <dbReference type="ARBA" id="ARBA00023136"/>
    </source>
</evidence>
<keyword evidence="3 5" id="KW-1133">Transmembrane helix</keyword>
<feature type="transmembrane region" description="Helical" evidence="5">
    <location>
        <begin position="6"/>
        <end position="26"/>
    </location>
</feature>
<reference evidence="6 7" key="1">
    <citation type="submission" date="2020-07" db="EMBL/GenBank/DDBJ databases">
        <title>Vallitalea guaymasensis genome.</title>
        <authorList>
            <person name="Postec A."/>
        </authorList>
    </citation>
    <scope>NUCLEOTIDE SEQUENCE [LARGE SCALE GENOMIC DNA]</scope>
    <source>
        <strain evidence="6 7">Ra1766G1</strain>
    </source>
</reference>
<dbReference type="Pfam" id="PF04172">
    <property type="entry name" value="LrgB"/>
    <property type="match status" value="1"/>
</dbReference>
<feature type="transmembrane region" description="Helical" evidence="5">
    <location>
        <begin position="147"/>
        <end position="169"/>
    </location>
</feature>
<keyword evidence="7" id="KW-1185">Reference proteome</keyword>
<evidence type="ECO:0000256" key="2">
    <source>
        <dbReference type="ARBA" id="ARBA00022692"/>
    </source>
</evidence>
<proteinExistence type="predicted"/>
<keyword evidence="2 5" id="KW-0812">Transmembrane</keyword>
<feature type="transmembrane region" description="Helical" evidence="5">
    <location>
        <begin position="206"/>
        <end position="230"/>
    </location>
</feature>
<feature type="transmembrane region" description="Helical" evidence="5">
    <location>
        <begin position="65"/>
        <end position="82"/>
    </location>
</feature>
<feature type="transmembrane region" description="Helical" evidence="5">
    <location>
        <begin position="38"/>
        <end position="59"/>
    </location>
</feature>
<dbReference type="KEGG" id="vgu:HYG85_03325"/>
<evidence type="ECO:0000313" key="6">
    <source>
        <dbReference type="EMBL" id="QUH27996.1"/>
    </source>
</evidence>
<dbReference type="AlphaFoldDB" id="A0A8J8M7W4"/>
<gene>
    <name evidence="6" type="ORF">HYG85_03325</name>
</gene>
<comment type="subcellular location">
    <subcellularLocation>
        <location evidence="1">Membrane</location>
        <topology evidence="1">Multi-pass membrane protein</topology>
    </subcellularLocation>
</comment>
<name>A0A8J8M7W4_9FIRM</name>
<organism evidence="6 7">
    <name type="scientific">Vallitalea guaymasensis</name>
    <dbReference type="NCBI Taxonomy" id="1185412"/>
    <lineage>
        <taxon>Bacteria</taxon>
        <taxon>Bacillati</taxon>
        <taxon>Bacillota</taxon>
        <taxon>Clostridia</taxon>
        <taxon>Lachnospirales</taxon>
        <taxon>Vallitaleaceae</taxon>
        <taxon>Vallitalea</taxon>
    </lineage>
</organism>
<dbReference type="GO" id="GO:0016020">
    <property type="term" value="C:membrane"/>
    <property type="evidence" value="ECO:0007669"/>
    <property type="project" value="UniProtKB-SubCell"/>
</dbReference>